<dbReference type="InterPro" id="IPR001098">
    <property type="entry name" value="DNA-dir_DNA_pol_A_palm_dom"/>
</dbReference>
<gene>
    <name evidence="2" type="ORF">AOX56_20420</name>
</gene>
<comment type="caution">
    <text evidence="2">The sequence shown here is derived from an EMBL/GenBank/DDBJ whole genome shotgun (WGS) entry which is preliminary data.</text>
</comment>
<feature type="domain" description="DNA-directed DNA polymerase family A palm" evidence="1">
    <location>
        <begin position="140"/>
        <end position="314"/>
    </location>
</feature>
<reference evidence="2 3" key="1">
    <citation type="journal article" date="2017" name="Front. Microbiol.">
        <title>Strong Genomic and Phenotypic Heterogeneity in the Aeromonas sobria Species Complex.</title>
        <authorList>
            <person name="Gauthier J."/>
            <person name="Vincent A.T."/>
            <person name="Charette S.J."/>
            <person name="Derome N."/>
        </authorList>
    </citation>
    <scope>NUCLEOTIDE SEQUENCE [LARGE SCALE GENOMIC DNA]</scope>
    <source>
        <strain evidence="2 3">JF2635</strain>
    </source>
</reference>
<dbReference type="Gene3D" id="1.10.150.20">
    <property type="entry name" value="5' to 3' exonuclease, C-terminal subdomain"/>
    <property type="match status" value="1"/>
</dbReference>
<sequence>MISSEEEFSVKFNVKLLENTILSRNITPAIIPRYSPSGEPQIPSISSKTPFIYATINYHCHQKGVEIRPDIHPSLISNAQGGLAELDALERIMEFHSMTKNSTSLRHVSKAFATSTGRSVIYGPSLTSLKKKFWPFILDPEPEFRYVLVDYSQQEPCIAAWFANDRELLAAYHQGDLYLHIGRHPWLTGLDRDTLKKLILPYSYGQQAAAYAKLHGIPLETAQHYWQALREVFNRVDATLNSRSQVAFQHGFVRCLDWVARVTPLSNPLAVRNWPVQAAGADIMRRAVIGLEEAGIDLRLTVHDSFLIRVPIAEQEQQVAKAITVLKQASASVLGGFALNVKVDGVFGGQVSGEMM</sequence>
<proteinExistence type="predicted"/>
<dbReference type="Proteomes" id="UP000233526">
    <property type="component" value="Unassembled WGS sequence"/>
</dbReference>
<dbReference type="SMART" id="SM00482">
    <property type="entry name" value="POLAc"/>
    <property type="match status" value="1"/>
</dbReference>
<dbReference type="EMBL" id="LJZX01000051">
    <property type="protein sequence ID" value="PKQ74827.1"/>
    <property type="molecule type" value="Genomic_DNA"/>
</dbReference>
<dbReference type="RefSeq" id="WP_157830689.1">
    <property type="nucleotide sequence ID" value="NZ_CAWNSS010000051.1"/>
</dbReference>
<evidence type="ECO:0000313" key="3">
    <source>
        <dbReference type="Proteomes" id="UP000233526"/>
    </source>
</evidence>
<evidence type="ECO:0000313" key="2">
    <source>
        <dbReference type="EMBL" id="PKQ74827.1"/>
    </source>
</evidence>
<dbReference type="GO" id="GO:0003887">
    <property type="term" value="F:DNA-directed DNA polymerase activity"/>
    <property type="evidence" value="ECO:0007669"/>
    <property type="project" value="InterPro"/>
</dbReference>
<dbReference type="Pfam" id="PF00476">
    <property type="entry name" value="DNA_pol_A"/>
    <property type="match status" value="1"/>
</dbReference>
<dbReference type="GO" id="GO:0003677">
    <property type="term" value="F:DNA binding"/>
    <property type="evidence" value="ECO:0007669"/>
    <property type="project" value="InterPro"/>
</dbReference>
<accession>A0A2N3ISU4</accession>
<evidence type="ECO:0000259" key="1">
    <source>
        <dbReference type="SMART" id="SM00482"/>
    </source>
</evidence>
<protein>
    <recommendedName>
        <fullName evidence="1">DNA-directed DNA polymerase family A palm domain-containing protein</fullName>
    </recommendedName>
</protein>
<dbReference type="InterPro" id="IPR043502">
    <property type="entry name" value="DNA/RNA_pol_sf"/>
</dbReference>
<name>A0A2N3ISU4_AERSO</name>
<dbReference type="SUPFAM" id="SSF56672">
    <property type="entry name" value="DNA/RNA polymerases"/>
    <property type="match status" value="1"/>
</dbReference>
<dbReference type="GO" id="GO:0006260">
    <property type="term" value="P:DNA replication"/>
    <property type="evidence" value="ECO:0007669"/>
    <property type="project" value="InterPro"/>
</dbReference>
<organism evidence="2 3">
    <name type="scientific">Aeromonas sobria</name>
    <dbReference type="NCBI Taxonomy" id="646"/>
    <lineage>
        <taxon>Bacteria</taxon>
        <taxon>Pseudomonadati</taxon>
        <taxon>Pseudomonadota</taxon>
        <taxon>Gammaproteobacteria</taxon>
        <taxon>Aeromonadales</taxon>
        <taxon>Aeromonadaceae</taxon>
        <taxon>Aeromonas</taxon>
    </lineage>
</organism>
<dbReference type="Gene3D" id="3.30.70.370">
    <property type="match status" value="1"/>
</dbReference>
<dbReference type="AlphaFoldDB" id="A0A2N3ISU4"/>